<evidence type="ECO:0000259" key="7">
    <source>
        <dbReference type="PROSITE" id="PS50109"/>
    </source>
</evidence>
<dbReference type="PROSITE" id="PS50112">
    <property type="entry name" value="PAS"/>
    <property type="match status" value="5"/>
</dbReference>
<feature type="domain" description="PAC" evidence="9">
    <location>
        <begin position="258"/>
        <end position="309"/>
    </location>
</feature>
<dbReference type="Pfam" id="PF13185">
    <property type="entry name" value="GAF_2"/>
    <property type="match status" value="1"/>
</dbReference>
<evidence type="ECO:0000256" key="5">
    <source>
        <dbReference type="ARBA" id="ARBA00022777"/>
    </source>
</evidence>
<dbReference type="InterPro" id="IPR036097">
    <property type="entry name" value="HisK_dim/P_sf"/>
</dbReference>
<reference evidence="10 11" key="1">
    <citation type="journal article" date="2012" name="Stand. Genomic Sci.">
        <title>Complete genome sequence of Halopiger xanaduensis type strain (SH-6(T)).</title>
        <authorList>
            <person name="Anderson I."/>
            <person name="Tindall B.J."/>
            <person name="Rohde M."/>
            <person name="Lucas S."/>
            <person name="Han J."/>
            <person name="Lapidus A."/>
            <person name="Cheng J.F."/>
            <person name="Goodwin L."/>
            <person name="Pitluck S."/>
            <person name="Peters L."/>
            <person name="Pati A."/>
            <person name="Mikhailova N."/>
            <person name="Pagani I."/>
            <person name="Teshima H."/>
            <person name="Han C."/>
            <person name="Tapia R."/>
            <person name="Land M."/>
            <person name="Woyke T."/>
            <person name="Klenk H.P."/>
            <person name="Kyrpides N."/>
            <person name="Ivanova N."/>
        </authorList>
    </citation>
    <scope>NUCLEOTIDE SEQUENCE [LARGE SCALE GENOMIC DNA]</scope>
    <source>
        <strain evidence="11">DSM 18323 / JCM 14033 / SH-6</strain>
    </source>
</reference>
<keyword evidence="5 10" id="KW-0418">Kinase</keyword>
<dbReference type="SUPFAM" id="SSF55781">
    <property type="entry name" value="GAF domain-like"/>
    <property type="match status" value="2"/>
</dbReference>
<keyword evidence="4" id="KW-0808">Transferase</keyword>
<evidence type="ECO:0000256" key="4">
    <source>
        <dbReference type="ARBA" id="ARBA00022679"/>
    </source>
</evidence>
<dbReference type="InterPro" id="IPR052162">
    <property type="entry name" value="Sensor_kinase/Photoreceptor"/>
</dbReference>
<keyword evidence="3" id="KW-0597">Phosphoprotein</keyword>
<dbReference type="eggNOG" id="arCOG06192">
    <property type="taxonomic scope" value="Archaea"/>
</dbReference>
<feature type="domain" description="PAS" evidence="8">
    <location>
        <begin position="986"/>
        <end position="1056"/>
    </location>
</feature>
<sequence length="1350" mass="151442">MATSDPSPGHLRSRVRQQEVVAELGQQALETGDVDRLLRDAVDGVRTQLEAAHCGVFEVADAETLRLRSESGRETLAVGATAPAEPDSLLGRALVDEDPIVEHAPGEAEIGVVACPESDIETGLAVAVGSREDPWGVLGVYTTERRDFATDTREFVKSVAAVLASAIENARTERQLREEAALNDRIVETSPVGIVVTDVDGTVRFANERAEAITGRDRSELVDRPLAAEWDPVDDAGEPMSHCQLPVSRVLETGEPVWDVEFGIRTPGGDRVWVAANAAPMTAGDEYTGVVTTFEDVTDERRHRRESRRIYRALETASEGISLLDEDDRFTYVNQAYAEMYGYEPEEMIGEHWGILYPEGAAEDANAEIEAELAETGTWSGETIGLRRDGTEFVEDHYLARVGDGGLVCVVQDVTDERRIEAELRDERALKEQIVETSPVGITVIDTDGDLRFANDRAAEILECDREAIAGLSSDDSDWEVRDADGRLLSAAERPFDRVISSGEALFDVELRLRHPDARERWLSINGAPLRADETADVIPDLQSNAETDTAADEDADEVTGGIFTIEDVTEQKRLENELEATFSRISDAFIGLDSNWTITYANDRAETLIDAAGEGIVGRDLSAAFPTADGSEFETELRGAMDRQEPTSIEEYVPALETWFEIHVYPSPTGLSVYFRDVTERKEMERERRATNRTLQRLYAITADRDRSFDEKVDELLALGRERLGLETGFLAAIDPENERFEVTHADGDDPRLQPGSTSSLVETYCRTTIESDGLLAFTDQPTEHVDERAYETWELDCYLGGQITVDGDRYGTLCFVDDEPRSRPFTQTEKSFVELVTQWVSYELERRRHQRDLEESERRYRTLVEQFPNGLVALFDEDLRYTLGGGQALEEIDLSVEEFVGQTVTERYEGETLEQFESNFRAALAGEQRSFEFELHSREWLAYAVPVEDSRGEVFAGMLMVQDITERVETERQLRERERRLEQFKRYTDDVLDAIDDVFYVIDENGDFQRWNESLRALTGLSDDELEGINALEFFEGETEETVAAAIDEVFETGSARLEAEVEPDPDPGGETVPYEFVASALEDPSGEPVLTGIGRDISERREHERRLEALVDDLEESNERLEQFAYAASHDLQEPLRMVSSYLTLLERRYEDDLDDDAHEFIEFAVDGADRMQEMIDGLLQYSRVDTQGQSFQPVDVDEVVADVCTDLEMRIEETGAEIDVGDLPEVRGDPGQLRQLFQNLIDNAITYSGEETPRISVFAEKREATWVISVCDQGIGIDPDDVDRIFRVFDRLHSVEEYDGTGIGLALCQRIAERHDGTIRVDSEPGEGSTFSVHLPTRTEREDDDE</sequence>
<dbReference type="eggNOG" id="arCOG02358">
    <property type="taxonomic scope" value="Archaea"/>
</dbReference>
<dbReference type="Gene3D" id="1.10.287.130">
    <property type="match status" value="1"/>
</dbReference>
<dbReference type="SUPFAM" id="SSF47384">
    <property type="entry name" value="Homodimeric domain of signal transducing histidine kinase"/>
    <property type="match status" value="1"/>
</dbReference>
<dbReference type="SMART" id="SM00086">
    <property type="entry name" value="PAC"/>
    <property type="match status" value="2"/>
</dbReference>
<dbReference type="InterPro" id="IPR035965">
    <property type="entry name" value="PAS-like_dom_sf"/>
</dbReference>
<protein>
    <recommendedName>
        <fullName evidence="2">histidine kinase</fullName>
        <ecNumber evidence="2">2.7.13.3</ecNumber>
    </recommendedName>
</protein>
<dbReference type="InterPro" id="IPR004358">
    <property type="entry name" value="Sig_transdc_His_kin-like_C"/>
</dbReference>
<dbReference type="InterPro" id="IPR005467">
    <property type="entry name" value="His_kinase_dom"/>
</dbReference>
<feature type="compositionally biased region" description="Basic and acidic residues" evidence="6">
    <location>
        <begin position="1341"/>
        <end position="1350"/>
    </location>
</feature>
<dbReference type="NCBIfam" id="TIGR00229">
    <property type="entry name" value="sensory_box"/>
    <property type="match status" value="5"/>
</dbReference>
<dbReference type="SMART" id="SM00388">
    <property type="entry name" value="HisKA"/>
    <property type="match status" value="1"/>
</dbReference>
<dbReference type="GO" id="GO:0000155">
    <property type="term" value="F:phosphorelay sensor kinase activity"/>
    <property type="evidence" value="ECO:0007669"/>
    <property type="project" value="InterPro"/>
</dbReference>
<dbReference type="CDD" id="cd00130">
    <property type="entry name" value="PAS"/>
    <property type="match status" value="5"/>
</dbReference>
<dbReference type="eggNOG" id="arCOG06796">
    <property type="taxonomic scope" value="Archaea"/>
</dbReference>
<feature type="region of interest" description="Disordered" evidence="6">
    <location>
        <begin position="1324"/>
        <end position="1350"/>
    </location>
</feature>
<feature type="domain" description="PAS" evidence="8">
    <location>
        <begin position="427"/>
        <end position="471"/>
    </location>
</feature>
<dbReference type="eggNOG" id="arCOG02369">
    <property type="taxonomic scope" value="Archaea"/>
</dbReference>
<dbReference type="EMBL" id="CP002839">
    <property type="protein sequence ID" value="AEH38210.1"/>
    <property type="molecule type" value="Genomic_DNA"/>
</dbReference>
<dbReference type="GeneID" id="55564014"/>
<dbReference type="RefSeq" id="WP_013881098.1">
    <property type="nucleotide sequence ID" value="NC_015666.1"/>
</dbReference>
<feature type="domain" description="PAC" evidence="9">
    <location>
        <begin position="507"/>
        <end position="581"/>
    </location>
</feature>
<evidence type="ECO:0000256" key="6">
    <source>
        <dbReference type="SAM" id="MobiDB-lite"/>
    </source>
</evidence>
<dbReference type="Pfam" id="PF02518">
    <property type="entry name" value="HATPase_c"/>
    <property type="match status" value="1"/>
</dbReference>
<dbReference type="SMART" id="SM00091">
    <property type="entry name" value="PAS"/>
    <property type="match status" value="6"/>
</dbReference>
<dbReference type="Pfam" id="PF00989">
    <property type="entry name" value="PAS"/>
    <property type="match status" value="1"/>
</dbReference>
<dbReference type="SMART" id="SM00065">
    <property type="entry name" value="GAF"/>
    <property type="match status" value="2"/>
</dbReference>
<evidence type="ECO:0000256" key="3">
    <source>
        <dbReference type="ARBA" id="ARBA00022553"/>
    </source>
</evidence>
<dbReference type="InterPro" id="IPR001610">
    <property type="entry name" value="PAC"/>
</dbReference>
<dbReference type="PROSITE" id="PS50109">
    <property type="entry name" value="HIS_KIN"/>
    <property type="match status" value="1"/>
</dbReference>
<dbReference type="OrthoDB" id="157138at2157"/>
<dbReference type="PRINTS" id="PR00344">
    <property type="entry name" value="BCTRLSENSOR"/>
</dbReference>
<evidence type="ECO:0000313" key="10">
    <source>
        <dbReference type="EMBL" id="AEH38210.1"/>
    </source>
</evidence>
<feature type="domain" description="PAS" evidence="8">
    <location>
        <begin position="575"/>
        <end position="645"/>
    </location>
</feature>
<dbReference type="Proteomes" id="UP000006794">
    <property type="component" value="Chromosome"/>
</dbReference>
<dbReference type="Pfam" id="PF08448">
    <property type="entry name" value="PAS_4"/>
    <property type="match status" value="5"/>
</dbReference>
<feature type="domain" description="PAC" evidence="9">
    <location>
        <begin position="926"/>
        <end position="978"/>
    </location>
</feature>
<dbReference type="STRING" id="797210.Halxa_3601"/>
<dbReference type="eggNOG" id="arCOG06712">
    <property type="taxonomic scope" value="Archaea"/>
</dbReference>
<dbReference type="SUPFAM" id="SSF55874">
    <property type="entry name" value="ATPase domain of HSP90 chaperone/DNA topoisomerase II/histidine kinase"/>
    <property type="match status" value="1"/>
</dbReference>
<organism evidence="10 11">
    <name type="scientific">Halopiger xanaduensis (strain DSM 18323 / JCM 14033 / SH-6)</name>
    <dbReference type="NCBI Taxonomy" id="797210"/>
    <lineage>
        <taxon>Archaea</taxon>
        <taxon>Methanobacteriati</taxon>
        <taxon>Methanobacteriota</taxon>
        <taxon>Stenosarchaea group</taxon>
        <taxon>Halobacteria</taxon>
        <taxon>Halobacteriales</taxon>
        <taxon>Natrialbaceae</taxon>
        <taxon>Halopiger</taxon>
    </lineage>
</organism>
<evidence type="ECO:0000256" key="2">
    <source>
        <dbReference type="ARBA" id="ARBA00012438"/>
    </source>
</evidence>
<evidence type="ECO:0000259" key="9">
    <source>
        <dbReference type="PROSITE" id="PS50113"/>
    </source>
</evidence>
<dbReference type="InterPro" id="IPR003661">
    <property type="entry name" value="HisK_dim/P_dom"/>
</dbReference>
<dbReference type="InterPro" id="IPR029016">
    <property type="entry name" value="GAF-like_dom_sf"/>
</dbReference>
<dbReference type="Gene3D" id="3.30.450.20">
    <property type="entry name" value="PAS domain"/>
    <property type="match status" value="6"/>
</dbReference>
<evidence type="ECO:0000256" key="1">
    <source>
        <dbReference type="ARBA" id="ARBA00000085"/>
    </source>
</evidence>
<dbReference type="SUPFAM" id="SSF55785">
    <property type="entry name" value="PYP-like sensor domain (PAS domain)"/>
    <property type="match status" value="6"/>
</dbReference>
<dbReference type="PANTHER" id="PTHR43304">
    <property type="entry name" value="PHYTOCHROME-LIKE PROTEIN CPH1"/>
    <property type="match status" value="1"/>
</dbReference>
<dbReference type="Pfam" id="PF00512">
    <property type="entry name" value="HisKA"/>
    <property type="match status" value="1"/>
</dbReference>
<dbReference type="InterPro" id="IPR036890">
    <property type="entry name" value="HATPase_C_sf"/>
</dbReference>
<feature type="domain" description="PAS" evidence="8">
    <location>
        <begin position="306"/>
        <end position="359"/>
    </location>
</feature>
<dbReference type="InterPro" id="IPR000014">
    <property type="entry name" value="PAS"/>
</dbReference>
<dbReference type="InterPro" id="IPR013656">
    <property type="entry name" value="PAS_4"/>
</dbReference>
<dbReference type="PROSITE" id="PS50113">
    <property type="entry name" value="PAC"/>
    <property type="match status" value="4"/>
</dbReference>
<feature type="domain" description="PAC" evidence="9">
    <location>
        <begin position="1058"/>
        <end position="1112"/>
    </location>
</feature>
<dbReference type="InterPro" id="IPR013767">
    <property type="entry name" value="PAS_fold"/>
</dbReference>
<proteinExistence type="predicted"/>
<keyword evidence="11" id="KW-1185">Reference proteome</keyword>
<dbReference type="SMART" id="SM00387">
    <property type="entry name" value="HATPase_c"/>
    <property type="match status" value="1"/>
</dbReference>
<dbReference type="KEGG" id="hxa:Halxa_3601"/>
<dbReference type="InterPro" id="IPR003594">
    <property type="entry name" value="HATPase_dom"/>
</dbReference>
<feature type="domain" description="PAS" evidence="8">
    <location>
        <begin position="179"/>
        <end position="229"/>
    </location>
</feature>
<evidence type="ECO:0000259" key="8">
    <source>
        <dbReference type="PROSITE" id="PS50112"/>
    </source>
</evidence>
<dbReference type="CDD" id="cd00082">
    <property type="entry name" value="HisKA"/>
    <property type="match status" value="1"/>
</dbReference>
<dbReference type="Gene3D" id="3.30.450.40">
    <property type="match status" value="2"/>
</dbReference>
<name>F8DAW9_HALXS</name>
<dbReference type="EC" id="2.7.13.3" evidence="2"/>
<evidence type="ECO:0000313" key="11">
    <source>
        <dbReference type="Proteomes" id="UP000006794"/>
    </source>
</evidence>
<dbReference type="InterPro" id="IPR000700">
    <property type="entry name" value="PAS-assoc_C"/>
</dbReference>
<dbReference type="FunFam" id="3.30.565.10:FF:000006">
    <property type="entry name" value="Sensor histidine kinase WalK"/>
    <property type="match status" value="1"/>
</dbReference>
<comment type="catalytic activity">
    <reaction evidence="1">
        <text>ATP + protein L-histidine = ADP + protein N-phospho-L-histidine.</text>
        <dbReference type="EC" id="2.7.13.3"/>
    </reaction>
</comment>
<gene>
    <name evidence="10" type="ordered locus">Halxa_3601</name>
</gene>
<dbReference type="PANTHER" id="PTHR43304:SF1">
    <property type="entry name" value="PAC DOMAIN-CONTAINING PROTEIN"/>
    <property type="match status" value="1"/>
</dbReference>
<feature type="domain" description="Histidine kinase" evidence="7">
    <location>
        <begin position="1130"/>
        <end position="1343"/>
    </location>
</feature>
<dbReference type="eggNOG" id="arCOG02334">
    <property type="taxonomic scope" value="Archaea"/>
</dbReference>
<dbReference type="HOGENOM" id="CLU_247187_0_0_2"/>
<dbReference type="InterPro" id="IPR003018">
    <property type="entry name" value="GAF"/>
</dbReference>
<accession>F8DAW9</accession>
<dbReference type="Gene3D" id="3.30.565.10">
    <property type="entry name" value="Histidine kinase-like ATPase, C-terminal domain"/>
    <property type="match status" value="1"/>
</dbReference>